<protein>
    <recommendedName>
        <fullName evidence="1">HTH OST-type domain-containing protein</fullName>
    </recommendedName>
</protein>
<dbReference type="PROSITE" id="PS51644">
    <property type="entry name" value="HTH_OST"/>
    <property type="match status" value="1"/>
</dbReference>
<dbReference type="AlphaFoldDB" id="A0AAD8UQS7"/>
<evidence type="ECO:0000259" key="1">
    <source>
        <dbReference type="PROSITE" id="PS51644"/>
    </source>
</evidence>
<dbReference type="CDD" id="cd08824">
    <property type="entry name" value="LOTUS"/>
    <property type="match status" value="1"/>
</dbReference>
<evidence type="ECO:0000313" key="2">
    <source>
        <dbReference type="EMBL" id="KAK1443920.1"/>
    </source>
</evidence>
<dbReference type="Pfam" id="PF12872">
    <property type="entry name" value="OST-HTH"/>
    <property type="match status" value="1"/>
</dbReference>
<dbReference type="InterPro" id="IPR041966">
    <property type="entry name" value="LOTUS-like"/>
</dbReference>
<dbReference type="Proteomes" id="UP001230268">
    <property type="component" value="Unassembled WGS sequence"/>
</dbReference>
<feature type="domain" description="HTH OST-type" evidence="1">
    <location>
        <begin position="302"/>
        <end position="376"/>
    </location>
</feature>
<dbReference type="InterPro" id="IPR025677">
    <property type="entry name" value="OST-HTH-assoc_dom"/>
</dbReference>
<comment type="caution">
    <text evidence="2">The sequence shown here is derived from an EMBL/GenBank/DDBJ whole genome shotgun (WGS) entry which is preliminary data.</text>
</comment>
<keyword evidence="3" id="KW-1185">Reference proteome</keyword>
<sequence>MAPVLHSQWSTSTVDWDDFYTSLGPSGKWKRARTHTLKGWAYGDDESNTAIGSPSPRSITAMVDLVLNDVYKVICELYAEEIIPTLHEIRRKLQKNHSSLVDAKWLLDICSNDIYQRFRVVNLQDTDDNQNAGDLQRGWAITLPNRPLVDCHITPVDPADLVHVFQCAVNLASARTYDQLDLNYRHSYKKDNNNVARIGGRYLFAEYLRTAGPKHFRKLPLGRLMRLVQAALDAKILVYQDNSIVPAVLSSTTARLLVDRLEKNKSNPASFKQRYIQRLRRNVITLLREKPTQLNLSPQEKQRKGPRGGLLLTLKESGDSISLCKLPSLYRHKYKEELDYTSCGYHKLADFIRSEIPECKVDKGDTENTYERVPKYTPEVNDTPADFFYIPSTTLLFPLAMSSSRLTEKAVQCLVSNW</sequence>
<dbReference type="Pfam" id="PF14418">
    <property type="entry name" value="OHA"/>
    <property type="match status" value="1"/>
</dbReference>
<dbReference type="InterPro" id="IPR025605">
    <property type="entry name" value="OST-HTH/LOTUS_dom"/>
</dbReference>
<gene>
    <name evidence="2" type="ORF">BgAZ_207960</name>
</gene>
<reference evidence="2" key="1">
    <citation type="submission" date="2023-08" db="EMBL/GenBank/DDBJ databases">
        <title>Draft sequence of the Babesia gibsoni genome.</title>
        <authorList>
            <person name="Yamagishi J.Y."/>
            <person name="Xuan X.X."/>
        </authorList>
    </citation>
    <scope>NUCLEOTIDE SEQUENCE</scope>
    <source>
        <strain evidence="2">Azabu</strain>
    </source>
</reference>
<name>A0AAD8UQS7_BABGI</name>
<organism evidence="2 3">
    <name type="scientific">Babesia gibsoni</name>
    <dbReference type="NCBI Taxonomy" id="33632"/>
    <lineage>
        <taxon>Eukaryota</taxon>
        <taxon>Sar</taxon>
        <taxon>Alveolata</taxon>
        <taxon>Apicomplexa</taxon>
        <taxon>Aconoidasida</taxon>
        <taxon>Piroplasmida</taxon>
        <taxon>Babesiidae</taxon>
        <taxon>Babesia</taxon>
    </lineage>
</organism>
<evidence type="ECO:0000313" key="3">
    <source>
        <dbReference type="Proteomes" id="UP001230268"/>
    </source>
</evidence>
<proteinExistence type="predicted"/>
<dbReference type="Gene3D" id="3.30.420.610">
    <property type="entry name" value="LOTUS domain-like"/>
    <property type="match status" value="1"/>
</dbReference>
<dbReference type="EMBL" id="JAVEPI010000002">
    <property type="protein sequence ID" value="KAK1443920.1"/>
    <property type="molecule type" value="Genomic_DNA"/>
</dbReference>
<accession>A0AAD8UQS7</accession>